<dbReference type="NCBIfam" id="TIGR00878">
    <property type="entry name" value="purM"/>
    <property type="match status" value="1"/>
</dbReference>
<dbReference type="Gene3D" id="3.30.1330.10">
    <property type="entry name" value="PurM-like, N-terminal domain"/>
    <property type="match status" value="1"/>
</dbReference>
<comment type="caution">
    <text evidence="16">The sequence shown here is derived from an EMBL/GenBank/DDBJ whole genome shotgun (WGS) entry which is preliminary data.</text>
</comment>
<evidence type="ECO:0000256" key="6">
    <source>
        <dbReference type="ARBA" id="ARBA00022741"/>
    </source>
</evidence>
<sequence length="383" mass="39024">MTDSKSGAGAAQAAGPAAHTGTQDADSRQGGAYRRAGVDIDAGHRAVALMKGAVARTHTPQVLGGLGGFGGLFRAEFAGMTEPVLVASTDGVGTKTKVAVRTGRYGGLGADIVNHCVNDILVQGARPLFFLDYVAMGRLSPEKVADIVTGAAGACEALGVALLGGETAEMPGVYVEGELDIVGTIVGAVDRPRLIDGRRIEPGDAVVALPSSGLHTNGFSLARLALDDLDWEETRADLGGQSLAEVLPVPHRSYLPAFAALEAAGVDVRGMAHITGGGLVDNPPRVFPQGVGMRIDTGSWTVPPVFELIVARSGAARQEAFRALNMGVGFLFILPAAQRDSALAALRAAGESPWVIGEMVAGEGVSFGDPGSTGPQSGAGEGR</sequence>
<dbReference type="EC" id="6.3.3.1" evidence="3 12"/>
<evidence type="ECO:0000256" key="5">
    <source>
        <dbReference type="ARBA" id="ARBA00022598"/>
    </source>
</evidence>
<evidence type="ECO:0000256" key="10">
    <source>
        <dbReference type="ARBA" id="ARBA00033093"/>
    </source>
</evidence>
<dbReference type="PANTHER" id="PTHR10520:SF12">
    <property type="entry name" value="TRIFUNCTIONAL PURINE BIOSYNTHETIC PROTEIN ADENOSINE-3"/>
    <property type="match status" value="1"/>
</dbReference>
<evidence type="ECO:0000256" key="4">
    <source>
        <dbReference type="ARBA" id="ARBA00020367"/>
    </source>
</evidence>
<comment type="catalytic activity">
    <reaction evidence="11 12">
        <text>2-formamido-N(1)-(5-O-phospho-beta-D-ribosyl)acetamidine + ATP = 5-amino-1-(5-phospho-beta-D-ribosyl)imidazole + ADP + phosphate + H(+)</text>
        <dbReference type="Rhea" id="RHEA:23032"/>
        <dbReference type="ChEBI" id="CHEBI:15378"/>
        <dbReference type="ChEBI" id="CHEBI:30616"/>
        <dbReference type="ChEBI" id="CHEBI:43474"/>
        <dbReference type="ChEBI" id="CHEBI:137981"/>
        <dbReference type="ChEBI" id="CHEBI:147287"/>
        <dbReference type="ChEBI" id="CHEBI:456216"/>
        <dbReference type="EC" id="6.3.3.1"/>
    </reaction>
</comment>
<dbReference type="SUPFAM" id="SSF55326">
    <property type="entry name" value="PurM N-terminal domain-like"/>
    <property type="match status" value="1"/>
</dbReference>
<dbReference type="Proteomes" id="UP001595979">
    <property type="component" value="Unassembled WGS sequence"/>
</dbReference>
<dbReference type="InterPro" id="IPR016188">
    <property type="entry name" value="PurM-like_N"/>
</dbReference>
<evidence type="ECO:0000259" key="15">
    <source>
        <dbReference type="Pfam" id="PF02769"/>
    </source>
</evidence>
<feature type="domain" description="PurM-like N-terminal" evidence="14">
    <location>
        <begin position="84"/>
        <end position="189"/>
    </location>
</feature>
<dbReference type="HAMAP" id="MF_00741">
    <property type="entry name" value="AIRS"/>
    <property type="match status" value="1"/>
</dbReference>
<dbReference type="InterPro" id="IPR010918">
    <property type="entry name" value="PurM-like_C_dom"/>
</dbReference>
<evidence type="ECO:0000256" key="7">
    <source>
        <dbReference type="ARBA" id="ARBA00022840"/>
    </source>
</evidence>
<dbReference type="InterPro" id="IPR004733">
    <property type="entry name" value="PurM_cligase"/>
</dbReference>
<evidence type="ECO:0000256" key="13">
    <source>
        <dbReference type="SAM" id="MobiDB-lite"/>
    </source>
</evidence>
<proteinExistence type="inferred from homology"/>
<keyword evidence="12" id="KW-0963">Cytoplasm</keyword>
<gene>
    <name evidence="12 16" type="primary">purM</name>
    <name evidence="16" type="ORF">ACFPQ6_03725</name>
</gene>
<organism evidence="16 17">
    <name type="scientific">Deinococcus petrolearius</name>
    <dbReference type="NCBI Taxonomy" id="1751295"/>
    <lineage>
        <taxon>Bacteria</taxon>
        <taxon>Thermotogati</taxon>
        <taxon>Deinococcota</taxon>
        <taxon>Deinococci</taxon>
        <taxon>Deinococcales</taxon>
        <taxon>Deinococcaceae</taxon>
        <taxon>Deinococcus</taxon>
    </lineage>
</organism>
<evidence type="ECO:0000256" key="1">
    <source>
        <dbReference type="ARBA" id="ARBA00004686"/>
    </source>
</evidence>
<dbReference type="CDD" id="cd02196">
    <property type="entry name" value="PurM"/>
    <property type="match status" value="1"/>
</dbReference>
<comment type="subcellular location">
    <subcellularLocation>
        <location evidence="12">Cytoplasm</location>
    </subcellularLocation>
</comment>
<dbReference type="RefSeq" id="WP_380046530.1">
    <property type="nucleotide sequence ID" value="NZ_JBHSOH010000005.1"/>
</dbReference>
<keyword evidence="7 12" id="KW-0067">ATP-binding</keyword>
<comment type="pathway">
    <text evidence="1 12">Purine metabolism; IMP biosynthesis via de novo pathway; 5-amino-1-(5-phospho-D-ribosyl)imidazole from N(2)-formyl-N(1)-(5-phospho-D-ribosyl)glycinamide: step 2/2.</text>
</comment>
<evidence type="ECO:0000256" key="9">
    <source>
        <dbReference type="ARBA" id="ARBA00032931"/>
    </source>
</evidence>
<dbReference type="Pfam" id="PF02769">
    <property type="entry name" value="AIRS_C"/>
    <property type="match status" value="1"/>
</dbReference>
<evidence type="ECO:0000313" key="16">
    <source>
        <dbReference type="EMBL" id="MFC5847410.1"/>
    </source>
</evidence>
<evidence type="ECO:0000256" key="12">
    <source>
        <dbReference type="HAMAP-Rule" id="MF_00741"/>
    </source>
</evidence>
<keyword evidence="17" id="KW-1185">Reference proteome</keyword>
<name>A0ABW1DGQ8_9DEIO</name>
<feature type="compositionally biased region" description="Low complexity" evidence="13">
    <location>
        <begin position="7"/>
        <end position="18"/>
    </location>
</feature>
<keyword evidence="6 12" id="KW-0547">Nucleotide-binding</keyword>
<dbReference type="InterPro" id="IPR036676">
    <property type="entry name" value="PurM-like_C_sf"/>
</dbReference>
<keyword evidence="12" id="KW-0658">Purine biosynthesis</keyword>
<keyword evidence="5 12" id="KW-0436">Ligase</keyword>
<evidence type="ECO:0000313" key="17">
    <source>
        <dbReference type="Proteomes" id="UP001595979"/>
    </source>
</evidence>
<evidence type="ECO:0000256" key="2">
    <source>
        <dbReference type="ARBA" id="ARBA00010280"/>
    </source>
</evidence>
<feature type="region of interest" description="Disordered" evidence="13">
    <location>
        <begin position="1"/>
        <end position="30"/>
    </location>
</feature>
<comment type="similarity">
    <text evidence="2 12">Belongs to the AIR synthase family.</text>
</comment>
<evidence type="ECO:0000256" key="3">
    <source>
        <dbReference type="ARBA" id="ARBA00013047"/>
    </source>
</evidence>
<accession>A0ABW1DGQ8</accession>
<evidence type="ECO:0000259" key="14">
    <source>
        <dbReference type="Pfam" id="PF00586"/>
    </source>
</evidence>
<dbReference type="InterPro" id="IPR036921">
    <property type="entry name" value="PurM-like_N_sf"/>
</dbReference>
<feature type="domain" description="PurM-like C-terminal" evidence="15">
    <location>
        <begin position="201"/>
        <end position="366"/>
    </location>
</feature>
<dbReference type="GO" id="GO:0004641">
    <property type="term" value="F:phosphoribosylformylglycinamidine cyclo-ligase activity"/>
    <property type="evidence" value="ECO:0007669"/>
    <property type="project" value="UniProtKB-EC"/>
</dbReference>
<protein>
    <recommendedName>
        <fullName evidence="4 12">Phosphoribosylformylglycinamidine cyclo-ligase</fullName>
        <ecNumber evidence="3 12">6.3.3.1</ecNumber>
    </recommendedName>
    <alternativeName>
        <fullName evidence="9 12">AIR synthase</fullName>
    </alternativeName>
    <alternativeName>
        <fullName evidence="10 12">AIRS</fullName>
    </alternativeName>
    <alternativeName>
        <fullName evidence="8 12">Phosphoribosyl-aminoimidazole synthetase</fullName>
    </alternativeName>
</protein>
<dbReference type="Gene3D" id="3.90.650.10">
    <property type="entry name" value="PurM-like C-terminal domain"/>
    <property type="match status" value="1"/>
</dbReference>
<dbReference type="SUPFAM" id="SSF56042">
    <property type="entry name" value="PurM C-terminal domain-like"/>
    <property type="match status" value="1"/>
</dbReference>
<dbReference type="EMBL" id="JBHSOH010000005">
    <property type="protein sequence ID" value="MFC5847410.1"/>
    <property type="molecule type" value="Genomic_DNA"/>
</dbReference>
<dbReference type="Pfam" id="PF00586">
    <property type="entry name" value="AIRS"/>
    <property type="match status" value="1"/>
</dbReference>
<evidence type="ECO:0000256" key="8">
    <source>
        <dbReference type="ARBA" id="ARBA00031908"/>
    </source>
</evidence>
<dbReference type="PANTHER" id="PTHR10520">
    <property type="entry name" value="TRIFUNCTIONAL PURINE BIOSYNTHETIC PROTEIN ADENOSINE-3-RELATED"/>
    <property type="match status" value="1"/>
</dbReference>
<evidence type="ECO:0000256" key="11">
    <source>
        <dbReference type="ARBA" id="ARBA00049057"/>
    </source>
</evidence>
<reference evidence="17" key="1">
    <citation type="journal article" date="2019" name="Int. J. Syst. Evol. Microbiol.">
        <title>The Global Catalogue of Microorganisms (GCM) 10K type strain sequencing project: providing services to taxonomists for standard genome sequencing and annotation.</title>
        <authorList>
            <consortium name="The Broad Institute Genomics Platform"/>
            <consortium name="The Broad Institute Genome Sequencing Center for Infectious Disease"/>
            <person name="Wu L."/>
            <person name="Ma J."/>
        </authorList>
    </citation>
    <scope>NUCLEOTIDE SEQUENCE [LARGE SCALE GENOMIC DNA]</scope>
    <source>
        <strain evidence="17">CGMCC 1.15053</strain>
    </source>
</reference>